<dbReference type="InterPro" id="IPR015424">
    <property type="entry name" value="PyrdxlP-dep_Trfase"/>
</dbReference>
<dbReference type="Proteomes" id="UP001059209">
    <property type="component" value="Chromosome"/>
</dbReference>
<name>A0ABY5Y568_9FLAO</name>
<proteinExistence type="predicted"/>
<dbReference type="Gene3D" id="3.90.1150.170">
    <property type="match status" value="1"/>
</dbReference>
<reference evidence="1" key="1">
    <citation type="submission" date="2022-09" db="EMBL/GenBank/DDBJ databases">
        <title>Maribacter litopenaei sp. nov., isolated from the intestinal tract of the Pacific White Shrimp, Litopenaeus vannamei.</title>
        <authorList>
            <person name="Kim S.Y."/>
            <person name="Hwang C.Y."/>
        </authorList>
    </citation>
    <scope>NUCLEOTIDE SEQUENCE</scope>
    <source>
        <strain evidence="1">HL-LV01</strain>
    </source>
</reference>
<dbReference type="EMBL" id="CP104205">
    <property type="protein sequence ID" value="UWX54019.1"/>
    <property type="molecule type" value="Genomic_DNA"/>
</dbReference>
<evidence type="ECO:0000313" key="1">
    <source>
        <dbReference type="EMBL" id="UWX54019.1"/>
    </source>
</evidence>
<evidence type="ECO:0000313" key="2">
    <source>
        <dbReference type="Proteomes" id="UP001059209"/>
    </source>
</evidence>
<accession>A0ABY5Y568</accession>
<keyword evidence="2" id="KW-1185">Reference proteome</keyword>
<protein>
    <submittedName>
        <fullName evidence="1">Uncharacterized protein</fullName>
    </submittedName>
</protein>
<dbReference type="SUPFAM" id="SSF53383">
    <property type="entry name" value="PLP-dependent transferases"/>
    <property type="match status" value="1"/>
</dbReference>
<sequence length="108" mass="12477">MATHGTEKYEWAVEQGIQLAQMAGELIEKNPLTELVREPSLSCVLFRRIGWSAEDYRNWTYKNHESGFALVTPTKWKSPNGHETVSRFCFINPDTTKNDIEEILKSME</sequence>
<organism evidence="1 2">
    <name type="scientific">Maribacter litopenaei</name>
    <dbReference type="NCBI Taxonomy" id="2976127"/>
    <lineage>
        <taxon>Bacteria</taxon>
        <taxon>Pseudomonadati</taxon>
        <taxon>Bacteroidota</taxon>
        <taxon>Flavobacteriia</taxon>
        <taxon>Flavobacteriales</taxon>
        <taxon>Flavobacteriaceae</taxon>
        <taxon>Maribacter</taxon>
    </lineage>
</organism>
<gene>
    <name evidence="1" type="ORF">NYZ99_13195</name>
</gene>